<sequence>MKRREFIKSAALGSMGGLLISQTFGAQAGGNMLTPREVEGPFYPITPQKDKDADLTQIEGKVGRAKGTIIDIFGQVFDQDGNAIEDVTIDLWQANSYGKYHHPHDNSEAPIDPHFQGWAILQSGKQGRFKFKTVMPGAYPLNSPQQRTPHIHIKISKYGYESLLTQLYFPDQPLNDKDGLFKRKSVQEQKMMTAKKTSKSNEYRYDIFLQKAF</sequence>
<comment type="similarity">
    <text evidence="1">Belongs to the intradiol ring-cleavage dioxygenase family.</text>
</comment>
<dbReference type="SUPFAM" id="SSF49482">
    <property type="entry name" value="Aromatic compound dioxygenase"/>
    <property type="match status" value="1"/>
</dbReference>
<evidence type="ECO:0000256" key="3">
    <source>
        <dbReference type="ARBA" id="ARBA00023002"/>
    </source>
</evidence>
<dbReference type="RefSeq" id="WP_058029429.1">
    <property type="nucleotide sequence ID" value="NZ_CP013187.1"/>
</dbReference>
<dbReference type="OrthoDB" id="9805815at2"/>
<dbReference type="PATRIC" id="fig|161398.10.peg.1220"/>
<keyword evidence="7" id="KW-1185">Reference proteome</keyword>
<dbReference type="Gene3D" id="2.60.130.10">
    <property type="entry name" value="Aromatic compound dioxygenase"/>
    <property type="match status" value="1"/>
</dbReference>
<dbReference type="Pfam" id="PF00775">
    <property type="entry name" value="Dioxygenase_C"/>
    <property type="match status" value="1"/>
</dbReference>
<dbReference type="InterPro" id="IPR015889">
    <property type="entry name" value="Intradiol_dOase_core"/>
</dbReference>
<evidence type="ECO:0000256" key="4">
    <source>
        <dbReference type="SAM" id="SignalP"/>
    </source>
</evidence>
<dbReference type="InterPro" id="IPR000627">
    <property type="entry name" value="Intradiol_dOase_C"/>
</dbReference>
<name>A0A0S2K151_9GAMM</name>
<dbReference type="PANTHER" id="PTHR33711">
    <property type="entry name" value="DIOXYGENASE, PUTATIVE (AFU_ORTHOLOGUE AFUA_2G02910)-RELATED"/>
    <property type="match status" value="1"/>
</dbReference>
<dbReference type="GO" id="GO:0018578">
    <property type="term" value="F:protocatechuate 3,4-dioxygenase activity"/>
    <property type="evidence" value="ECO:0007669"/>
    <property type="project" value="InterPro"/>
</dbReference>
<feature type="domain" description="Intradiol ring-cleavage dioxygenases" evidence="5">
    <location>
        <begin position="72"/>
        <end position="100"/>
    </location>
</feature>
<proteinExistence type="inferred from homology"/>
<dbReference type="InterPro" id="IPR039387">
    <property type="entry name" value="3_4-PCD"/>
</dbReference>
<dbReference type="KEGG" id="pphe:PP2015_1198"/>
<keyword evidence="4" id="KW-0732">Signal</keyword>
<dbReference type="EMBL" id="CP013187">
    <property type="protein sequence ID" value="ALO41714.1"/>
    <property type="molecule type" value="Genomic_DNA"/>
</dbReference>
<feature type="chain" id="PRO_5006600953" evidence="4">
    <location>
        <begin position="29"/>
        <end position="213"/>
    </location>
</feature>
<feature type="signal peptide" evidence="4">
    <location>
        <begin position="1"/>
        <end position="28"/>
    </location>
</feature>
<dbReference type="PANTHER" id="PTHR33711:SF10">
    <property type="entry name" value="INTRADIOL RING-CLEAVAGE DIOXYGENASES DOMAIN-CONTAINING PROTEIN"/>
    <property type="match status" value="1"/>
</dbReference>
<dbReference type="PROSITE" id="PS00083">
    <property type="entry name" value="INTRADIOL_DIOXYGENAS"/>
    <property type="match status" value="1"/>
</dbReference>
<dbReference type="Proteomes" id="UP000061457">
    <property type="component" value="Chromosome I"/>
</dbReference>
<evidence type="ECO:0000259" key="5">
    <source>
        <dbReference type="PROSITE" id="PS00083"/>
    </source>
</evidence>
<keyword evidence="2 6" id="KW-0223">Dioxygenase</keyword>
<accession>A0A0S2K151</accession>
<dbReference type="CDD" id="cd03459">
    <property type="entry name" value="3_4-PCD"/>
    <property type="match status" value="1"/>
</dbReference>
<evidence type="ECO:0000313" key="6">
    <source>
        <dbReference type="EMBL" id="ALO41714.1"/>
    </source>
</evidence>
<gene>
    <name evidence="6" type="ORF">PP2015_1198</name>
</gene>
<evidence type="ECO:0000256" key="1">
    <source>
        <dbReference type="ARBA" id="ARBA00007825"/>
    </source>
</evidence>
<organism evidence="6 7">
    <name type="scientific">Pseudoalteromonas phenolica</name>
    <dbReference type="NCBI Taxonomy" id="161398"/>
    <lineage>
        <taxon>Bacteria</taxon>
        <taxon>Pseudomonadati</taxon>
        <taxon>Pseudomonadota</taxon>
        <taxon>Gammaproteobacteria</taxon>
        <taxon>Alteromonadales</taxon>
        <taxon>Pseudoalteromonadaceae</taxon>
        <taxon>Pseudoalteromonas</taxon>
    </lineage>
</organism>
<protein>
    <submittedName>
        <fullName evidence="6">Protocatechuate 3,4-dioxygenase beta subunit</fullName>
    </submittedName>
</protein>
<keyword evidence="3" id="KW-0560">Oxidoreductase</keyword>
<evidence type="ECO:0000256" key="2">
    <source>
        <dbReference type="ARBA" id="ARBA00022964"/>
    </source>
</evidence>
<dbReference type="STRING" id="161398.PP2015_1198"/>
<dbReference type="GO" id="GO:0008199">
    <property type="term" value="F:ferric iron binding"/>
    <property type="evidence" value="ECO:0007669"/>
    <property type="project" value="InterPro"/>
</dbReference>
<dbReference type="AlphaFoldDB" id="A0A0S2K151"/>
<evidence type="ECO:0000313" key="7">
    <source>
        <dbReference type="Proteomes" id="UP000061457"/>
    </source>
</evidence>
<reference evidence="6 7" key="1">
    <citation type="submission" date="2015-11" db="EMBL/GenBank/DDBJ databases">
        <authorList>
            <person name="Zhang Y."/>
            <person name="Guo Z."/>
        </authorList>
    </citation>
    <scope>NUCLEOTIDE SEQUENCE [LARGE SCALE GENOMIC DNA]</scope>
    <source>
        <strain evidence="6 7">KCTC 12086</strain>
    </source>
</reference>
<dbReference type="InterPro" id="IPR050770">
    <property type="entry name" value="Intradiol_RC_Dioxygenase"/>
</dbReference>